<dbReference type="AlphaFoldDB" id="A0A921LFG2"/>
<dbReference type="PROSITE" id="PS51186">
    <property type="entry name" value="GNAT"/>
    <property type="match status" value="1"/>
</dbReference>
<dbReference type="PANTHER" id="PTHR43420:SF44">
    <property type="entry name" value="ACETYLTRANSFERASE YPEA"/>
    <property type="match status" value="1"/>
</dbReference>
<dbReference type="InterPro" id="IPR000182">
    <property type="entry name" value="GNAT_dom"/>
</dbReference>
<evidence type="ECO:0000313" key="7">
    <source>
        <dbReference type="EMBL" id="HJF93597.1"/>
    </source>
</evidence>
<keyword evidence="7" id="KW-0687">Ribonucleoprotein</keyword>
<dbReference type="NCBIfam" id="TIGR01575">
    <property type="entry name" value="rimI"/>
    <property type="match status" value="1"/>
</dbReference>
<keyword evidence="7" id="KW-0689">Ribosomal protein</keyword>
<dbReference type="PANTHER" id="PTHR43420">
    <property type="entry name" value="ACETYLTRANSFERASE"/>
    <property type="match status" value="1"/>
</dbReference>
<dbReference type="EMBL" id="DYVY01000040">
    <property type="protein sequence ID" value="HJF93597.1"/>
    <property type="molecule type" value="Genomic_DNA"/>
</dbReference>
<dbReference type="GO" id="GO:0008999">
    <property type="term" value="F:protein-N-terminal-alanine acetyltransferase activity"/>
    <property type="evidence" value="ECO:0007669"/>
    <property type="project" value="UniProtKB-EC"/>
</dbReference>
<comment type="similarity">
    <text evidence="1 5">Belongs to the acetyltransferase family. RimI subfamily.</text>
</comment>
<sequence length="147" mass="16920">MLVIRKMKEMDIPAVARLEAEIFPDPWSEQALMDSYRQKQTLLLAAYEDRQLIGYLIMYYALEDGEIARIAVIPQKRRQGVGGRLLLELENLCEVGGITRLLLDVRESNVPAISFYTDYGFVQDGIRRRYYTDPVEDGVLMSRDLGK</sequence>
<dbReference type="SUPFAM" id="SSF55729">
    <property type="entry name" value="Acyl-CoA N-acyltransferases (Nat)"/>
    <property type="match status" value="1"/>
</dbReference>
<protein>
    <recommendedName>
        <fullName evidence="5">[Ribosomal protein bS18]-alanine N-acetyltransferase</fullName>
        <ecNumber evidence="5">2.3.1.266</ecNumber>
    </recommendedName>
</protein>
<keyword evidence="2 5" id="KW-0963">Cytoplasm</keyword>
<evidence type="ECO:0000256" key="5">
    <source>
        <dbReference type="RuleBase" id="RU363094"/>
    </source>
</evidence>
<feature type="domain" description="N-acetyltransferase" evidence="6">
    <location>
        <begin position="2"/>
        <end position="146"/>
    </location>
</feature>
<dbReference type="Proteomes" id="UP000769156">
    <property type="component" value="Unassembled WGS sequence"/>
</dbReference>
<keyword evidence="3 7" id="KW-0808">Transferase</keyword>
<evidence type="ECO:0000256" key="4">
    <source>
        <dbReference type="ARBA" id="ARBA00023315"/>
    </source>
</evidence>
<dbReference type="GO" id="GO:0005840">
    <property type="term" value="C:ribosome"/>
    <property type="evidence" value="ECO:0007669"/>
    <property type="project" value="UniProtKB-KW"/>
</dbReference>
<keyword evidence="4 7" id="KW-0012">Acyltransferase</keyword>
<proteinExistence type="inferred from homology"/>
<dbReference type="Gene3D" id="3.40.630.30">
    <property type="match status" value="1"/>
</dbReference>
<dbReference type="RefSeq" id="WP_226394192.1">
    <property type="nucleotide sequence ID" value="NZ_CALKQL010000033.1"/>
</dbReference>
<reference evidence="7" key="2">
    <citation type="submission" date="2021-09" db="EMBL/GenBank/DDBJ databases">
        <authorList>
            <person name="Gilroy R."/>
        </authorList>
    </citation>
    <scope>NUCLEOTIDE SEQUENCE</scope>
    <source>
        <strain evidence="7">ChiSjej5B23-16112</strain>
    </source>
</reference>
<evidence type="ECO:0000256" key="2">
    <source>
        <dbReference type="ARBA" id="ARBA00022490"/>
    </source>
</evidence>
<dbReference type="InterPro" id="IPR016181">
    <property type="entry name" value="Acyl_CoA_acyltransferase"/>
</dbReference>
<evidence type="ECO:0000256" key="3">
    <source>
        <dbReference type="ARBA" id="ARBA00022679"/>
    </source>
</evidence>
<comment type="caution">
    <text evidence="7">The sequence shown here is derived from an EMBL/GenBank/DDBJ whole genome shotgun (WGS) entry which is preliminary data.</text>
</comment>
<evidence type="ECO:0000256" key="1">
    <source>
        <dbReference type="ARBA" id="ARBA00005395"/>
    </source>
</evidence>
<evidence type="ECO:0000313" key="8">
    <source>
        <dbReference type="Proteomes" id="UP000769156"/>
    </source>
</evidence>
<dbReference type="GO" id="GO:0005737">
    <property type="term" value="C:cytoplasm"/>
    <property type="evidence" value="ECO:0007669"/>
    <property type="project" value="UniProtKB-SubCell"/>
</dbReference>
<comment type="subcellular location">
    <subcellularLocation>
        <location evidence="5">Cytoplasm</location>
    </subcellularLocation>
</comment>
<reference evidence="7" key="1">
    <citation type="journal article" date="2021" name="PeerJ">
        <title>Extensive microbial diversity within the chicken gut microbiome revealed by metagenomics and culture.</title>
        <authorList>
            <person name="Gilroy R."/>
            <person name="Ravi A."/>
            <person name="Getino M."/>
            <person name="Pursley I."/>
            <person name="Horton D.L."/>
            <person name="Alikhan N.F."/>
            <person name="Baker D."/>
            <person name="Gharbi K."/>
            <person name="Hall N."/>
            <person name="Watson M."/>
            <person name="Adriaenssens E.M."/>
            <person name="Foster-Nyarko E."/>
            <person name="Jarju S."/>
            <person name="Secka A."/>
            <person name="Antonio M."/>
            <person name="Oren A."/>
            <person name="Chaudhuri R.R."/>
            <person name="La Ragione R."/>
            <person name="Hildebrand F."/>
            <person name="Pallen M.J."/>
        </authorList>
    </citation>
    <scope>NUCLEOTIDE SEQUENCE</scope>
    <source>
        <strain evidence="7">ChiSjej5B23-16112</strain>
    </source>
</reference>
<dbReference type="InterPro" id="IPR006464">
    <property type="entry name" value="AcTrfase_RimI/Ard1"/>
</dbReference>
<accession>A0A921LFG2</accession>
<dbReference type="Pfam" id="PF00583">
    <property type="entry name" value="Acetyltransf_1"/>
    <property type="match status" value="1"/>
</dbReference>
<name>A0A921LFG2_9FIRM</name>
<dbReference type="InterPro" id="IPR050680">
    <property type="entry name" value="YpeA/RimI_acetyltransf"/>
</dbReference>
<gene>
    <name evidence="7" type="primary">rimI</name>
    <name evidence="7" type="ORF">K8V82_02260</name>
</gene>
<organism evidence="7 8">
    <name type="scientific">Lachnoclostridium phocaeense</name>
    <dbReference type="NCBI Taxonomy" id="1871021"/>
    <lineage>
        <taxon>Bacteria</taxon>
        <taxon>Bacillati</taxon>
        <taxon>Bacillota</taxon>
        <taxon>Clostridia</taxon>
        <taxon>Lachnospirales</taxon>
        <taxon>Lachnospiraceae</taxon>
    </lineage>
</organism>
<dbReference type="CDD" id="cd04301">
    <property type="entry name" value="NAT_SF"/>
    <property type="match status" value="1"/>
</dbReference>
<comment type="function">
    <text evidence="5">Acetylates the N-terminal alanine of ribosomal protein bS18.</text>
</comment>
<dbReference type="EC" id="2.3.1.266" evidence="5"/>
<evidence type="ECO:0000259" key="6">
    <source>
        <dbReference type="PROSITE" id="PS51186"/>
    </source>
</evidence>
<comment type="catalytic activity">
    <reaction evidence="5">
        <text>N-terminal L-alanyl-[ribosomal protein bS18] + acetyl-CoA = N-terminal N(alpha)-acetyl-L-alanyl-[ribosomal protein bS18] + CoA + H(+)</text>
        <dbReference type="Rhea" id="RHEA:43756"/>
        <dbReference type="Rhea" id="RHEA-COMP:10676"/>
        <dbReference type="Rhea" id="RHEA-COMP:10677"/>
        <dbReference type="ChEBI" id="CHEBI:15378"/>
        <dbReference type="ChEBI" id="CHEBI:57287"/>
        <dbReference type="ChEBI" id="CHEBI:57288"/>
        <dbReference type="ChEBI" id="CHEBI:64718"/>
        <dbReference type="ChEBI" id="CHEBI:83683"/>
        <dbReference type="EC" id="2.3.1.266"/>
    </reaction>
</comment>